<protein>
    <recommendedName>
        <fullName evidence="4">Tyrosine protein kinase</fullName>
    </recommendedName>
</protein>
<name>A0A916K4W5_9BACL</name>
<feature type="region of interest" description="Disordered" evidence="1">
    <location>
        <begin position="45"/>
        <end position="67"/>
    </location>
</feature>
<evidence type="ECO:0000313" key="3">
    <source>
        <dbReference type="Proteomes" id="UP000693672"/>
    </source>
</evidence>
<feature type="compositionally biased region" description="Basic residues" evidence="1">
    <location>
        <begin position="174"/>
        <end position="193"/>
    </location>
</feature>
<feature type="compositionally biased region" description="Polar residues" evidence="1">
    <location>
        <begin position="1"/>
        <end position="11"/>
    </location>
</feature>
<keyword evidence="3" id="KW-1185">Reference proteome</keyword>
<dbReference type="AlphaFoldDB" id="A0A916K4W5"/>
<accession>A0A916K4W5</accession>
<dbReference type="Proteomes" id="UP000693672">
    <property type="component" value="Unassembled WGS sequence"/>
</dbReference>
<dbReference type="EMBL" id="CAJVAS010000028">
    <property type="protein sequence ID" value="CAG7644684.1"/>
    <property type="molecule type" value="Genomic_DNA"/>
</dbReference>
<evidence type="ECO:0000313" key="2">
    <source>
        <dbReference type="EMBL" id="CAG7644684.1"/>
    </source>
</evidence>
<dbReference type="RefSeq" id="WP_246627609.1">
    <property type="nucleotide sequence ID" value="NZ_CAJVAS010000028.1"/>
</dbReference>
<feature type="region of interest" description="Disordered" evidence="1">
    <location>
        <begin position="157"/>
        <end position="193"/>
    </location>
</feature>
<reference evidence="2" key="1">
    <citation type="submission" date="2021-06" db="EMBL/GenBank/DDBJ databases">
        <authorList>
            <person name="Criscuolo A."/>
        </authorList>
    </citation>
    <scope>NUCLEOTIDE SEQUENCE</scope>
    <source>
        <strain evidence="2">CIP111600</strain>
    </source>
</reference>
<feature type="region of interest" description="Disordered" evidence="1">
    <location>
        <begin position="1"/>
        <end position="24"/>
    </location>
</feature>
<evidence type="ECO:0008006" key="4">
    <source>
        <dbReference type="Google" id="ProtNLM"/>
    </source>
</evidence>
<sequence>MMNHNKQVIGNQGTGARPRPHQARTHAYPHYRSYASPPYAQSSALNGYPGLGESQLPSQLGSQLPAALPTQSSFAAPASGGGGGGALSGLSSLFGGGSAAGGAAGGGFNLGQLKTVVDRLGGVEGIVETFGKMQKMVAGVQQMAPMIKLLLGSFGKGKKAQETDDDGDGLAPVGRRRRKRKRTAAARRRKRRR</sequence>
<evidence type="ECO:0000256" key="1">
    <source>
        <dbReference type="SAM" id="MobiDB-lite"/>
    </source>
</evidence>
<comment type="caution">
    <text evidence="2">The sequence shown here is derived from an EMBL/GenBank/DDBJ whole genome shotgun (WGS) entry which is preliminary data.</text>
</comment>
<organism evidence="2 3">
    <name type="scientific">Paenibacillus solanacearum</name>
    <dbReference type="NCBI Taxonomy" id="2048548"/>
    <lineage>
        <taxon>Bacteria</taxon>
        <taxon>Bacillati</taxon>
        <taxon>Bacillota</taxon>
        <taxon>Bacilli</taxon>
        <taxon>Bacillales</taxon>
        <taxon>Paenibacillaceae</taxon>
        <taxon>Paenibacillus</taxon>
    </lineage>
</organism>
<proteinExistence type="predicted"/>
<gene>
    <name evidence="2" type="ORF">PAESOLCIP111_04773</name>
</gene>